<organism evidence="8 9">
    <name type="scientific">Arxiozyma heterogenica</name>
    <dbReference type="NCBI Taxonomy" id="278026"/>
    <lineage>
        <taxon>Eukaryota</taxon>
        <taxon>Fungi</taxon>
        <taxon>Dikarya</taxon>
        <taxon>Ascomycota</taxon>
        <taxon>Saccharomycotina</taxon>
        <taxon>Saccharomycetes</taxon>
        <taxon>Saccharomycetales</taxon>
        <taxon>Saccharomycetaceae</taxon>
        <taxon>Arxiozyma</taxon>
    </lineage>
</organism>
<evidence type="ECO:0000256" key="5">
    <source>
        <dbReference type="PIRNR" id="PIRNR039110"/>
    </source>
</evidence>
<protein>
    <recommendedName>
        <fullName evidence="5 6">tRNA dimethylallyltransferase</fullName>
        <ecNumber evidence="5 6">2.5.1.75</ecNumber>
    </recommendedName>
</protein>
<dbReference type="InterPro" id="IPR030666">
    <property type="entry name" value="IPP_transferase_euk"/>
</dbReference>
<dbReference type="NCBIfam" id="TIGR00174">
    <property type="entry name" value="miaA"/>
    <property type="match status" value="1"/>
</dbReference>
<dbReference type="GO" id="GO:0005739">
    <property type="term" value="C:mitochondrion"/>
    <property type="evidence" value="ECO:0007669"/>
    <property type="project" value="TreeGrafter"/>
</dbReference>
<dbReference type="Gene3D" id="3.40.50.300">
    <property type="entry name" value="P-loop containing nucleotide triphosphate hydrolases"/>
    <property type="match status" value="1"/>
</dbReference>
<comment type="similarity">
    <text evidence="1 5 7">Belongs to the IPP transferase family.</text>
</comment>
<dbReference type="PANTHER" id="PTHR11088">
    <property type="entry name" value="TRNA DIMETHYLALLYLTRANSFERASE"/>
    <property type="match status" value="1"/>
</dbReference>
<dbReference type="Gene3D" id="3.30.160.60">
    <property type="entry name" value="Classic Zinc Finger"/>
    <property type="match status" value="1"/>
</dbReference>
<dbReference type="Pfam" id="PF01715">
    <property type="entry name" value="IPPT"/>
    <property type="match status" value="1"/>
</dbReference>
<keyword evidence="5 6" id="KW-0819">tRNA processing</keyword>
<comment type="catalytic activity">
    <reaction evidence="5 6">
        <text>adenosine(37) in tRNA + dimethylallyl diphosphate = N(6)-dimethylallyladenosine(37) in tRNA + diphosphate</text>
        <dbReference type="Rhea" id="RHEA:26482"/>
        <dbReference type="Rhea" id="RHEA-COMP:10162"/>
        <dbReference type="Rhea" id="RHEA-COMP:10375"/>
        <dbReference type="ChEBI" id="CHEBI:33019"/>
        <dbReference type="ChEBI" id="CHEBI:57623"/>
        <dbReference type="ChEBI" id="CHEBI:74411"/>
        <dbReference type="ChEBI" id="CHEBI:74415"/>
        <dbReference type="EC" id="2.5.1.75"/>
    </reaction>
</comment>
<dbReference type="EMBL" id="JAWIZZ010000045">
    <property type="protein sequence ID" value="KAK5779974.1"/>
    <property type="molecule type" value="Genomic_DNA"/>
</dbReference>
<dbReference type="InterPro" id="IPR018022">
    <property type="entry name" value="IPT"/>
</dbReference>
<evidence type="ECO:0000256" key="2">
    <source>
        <dbReference type="ARBA" id="ARBA00022679"/>
    </source>
</evidence>
<dbReference type="InterPro" id="IPR027417">
    <property type="entry name" value="P-loop_NTPase"/>
</dbReference>
<gene>
    <name evidence="8" type="ORF">RI543_002514</name>
</gene>
<dbReference type="InterPro" id="IPR039657">
    <property type="entry name" value="Dimethylallyltransferase"/>
</dbReference>
<keyword evidence="2 5" id="KW-0808">Transferase</keyword>
<evidence type="ECO:0000256" key="3">
    <source>
        <dbReference type="ARBA" id="ARBA00022741"/>
    </source>
</evidence>
<comment type="function">
    <text evidence="5">Catalyzes the transfer of a dimethylallyl group onto the adenine at position 37.</text>
</comment>
<evidence type="ECO:0000256" key="4">
    <source>
        <dbReference type="ARBA" id="ARBA00022840"/>
    </source>
</evidence>
<dbReference type="PIRSF" id="PIRSF039110">
    <property type="entry name" value="IPP_transferase"/>
    <property type="match status" value="1"/>
</dbReference>
<reference evidence="9" key="1">
    <citation type="submission" date="2023-07" db="EMBL/GenBank/DDBJ databases">
        <title>A draft genome of Kazachstania heterogenica Y-27499.</title>
        <authorList>
            <person name="Donic C."/>
            <person name="Kralova J.S."/>
            <person name="Fidel L."/>
            <person name="Ben-Dor S."/>
            <person name="Jung S."/>
        </authorList>
    </citation>
    <scope>NUCLEOTIDE SEQUENCE [LARGE SCALE GENOMIC DNA]</scope>
    <source>
        <strain evidence="9">Y27499</strain>
    </source>
</reference>
<dbReference type="GO" id="GO:0052381">
    <property type="term" value="F:tRNA dimethylallyltransferase activity"/>
    <property type="evidence" value="ECO:0007669"/>
    <property type="project" value="UniProtKB-UniRule"/>
</dbReference>
<dbReference type="EC" id="2.5.1.75" evidence="5 6"/>
<dbReference type="PANTHER" id="PTHR11088:SF89">
    <property type="entry name" value="TRNA DIMETHYLALLYLTRANSFERASE"/>
    <property type="match status" value="1"/>
</dbReference>
<evidence type="ECO:0000256" key="7">
    <source>
        <dbReference type="RuleBase" id="RU003785"/>
    </source>
</evidence>
<evidence type="ECO:0000313" key="8">
    <source>
        <dbReference type="EMBL" id="KAK5779974.1"/>
    </source>
</evidence>
<keyword evidence="4 5" id="KW-0067">ATP-binding</keyword>
<dbReference type="AlphaFoldDB" id="A0AAN7W2N5"/>
<keyword evidence="3 5" id="KW-0547">Nucleotide-binding</keyword>
<evidence type="ECO:0000256" key="6">
    <source>
        <dbReference type="RuleBase" id="RU003783"/>
    </source>
</evidence>
<dbReference type="Gene3D" id="1.10.20.140">
    <property type="match status" value="1"/>
</dbReference>
<name>A0AAN7W2N5_9SACH</name>
<accession>A0AAN7W2N5</accession>
<keyword evidence="5" id="KW-0963">Cytoplasm</keyword>
<sequence length="428" mass="50696">MEQIKKKIIVIVGTTGVGKSDLSIELARRFNGECINADSMQVYMDIPIITNKHPIPERKGITHHVMNHVPWNEEYFIHRFENECLAAIDDIHNRGKLPIIVGGTHYYLQVLFNKITPSMEDITLEDENNISDLYKEHPILGEEGNKDSRYELLKQVDPEIAMKYHPNDDRRVLRMLEIFYMTNKKPSELFKKQELVLKYDTLFLWLYSEPNQLNKRLDNRVDKMLQTGGMDEIQQLYKYFVNHKLTPEQCENGVWQVIGYKEFLPWLQKPENNKLEDSIERMKIRTKQYAKRQVKWIKKMLIPDIKGENIYILNATYLTKWNELVCSRAIDISNEFINNRKITSEQAPSELVELISTKETVERKKNSDWQHYECDICNDSDGKKLIAIGEKNWQIHLKSRRHRSNLTRGLKKKQYEEWKLKQKINGDL</sequence>
<dbReference type="HAMAP" id="MF_00185">
    <property type="entry name" value="IPP_trans"/>
    <property type="match status" value="1"/>
</dbReference>
<keyword evidence="9" id="KW-1185">Reference proteome</keyword>
<dbReference type="GO" id="GO:0005524">
    <property type="term" value="F:ATP binding"/>
    <property type="evidence" value="ECO:0007669"/>
    <property type="project" value="UniProtKB-UniRule"/>
</dbReference>
<evidence type="ECO:0000256" key="1">
    <source>
        <dbReference type="ARBA" id="ARBA00005842"/>
    </source>
</evidence>
<dbReference type="SUPFAM" id="SSF52540">
    <property type="entry name" value="P-loop containing nucleoside triphosphate hydrolases"/>
    <property type="match status" value="2"/>
</dbReference>
<comment type="caution">
    <text evidence="8">The sequence shown here is derived from an EMBL/GenBank/DDBJ whole genome shotgun (WGS) entry which is preliminary data.</text>
</comment>
<dbReference type="Proteomes" id="UP001306508">
    <property type="component" value="Unassembled WGS sequence"/>
</dbReference>
<evidence type="ECO:0000313" key="9">
    <source>
        <dbReference type="Proteomes" id="UP001306508"/>
    </source>
</evidence>
<dbReference type="GO" id="GO:0006400">
    <property type="term" value="P:tRNA modification"/>
    <property type="evidence" value="ECO:0007669"/>
    <property type="project" value="TreeGrafter"/>
</dbReference>
<proteinExistence type="inferred from homology"/>